<proteinExistence type="inferred from homology"/>
<dbReference type="PIRSF" id="PIRSF001434">
    <property type="entry name" value="CGS"/>
    <property type="match status" value="1"/>
</dbReference>
<comment type="catalytic activity">
    <reaction evidence="7">
        <text>an S-substituted L-cysteine + H2O = a thiol + pyruvate + NH4(+)</text>
        <dbReference type="Rhea" id="RHEA:18121"/>
        <dbReference type="ChEBI" id="CHEBI:15361"/>
        <dbReference type="ChEBI" id="CHEBI:15377"/>
        <dbReference type="ChEBI" id="CHEBI:28938"/>
        <dbReference type="ChEBI" id="CHEBI:29256"/>
        <dbReference type="ChEBI" id="CHEBI:58717"/>
        <dbReference type="EC" id="4.4.1.13"/>
    </reaction>
</comment>
<dbReference type="Gene3D" id="3.90.1150.10">
    <property type="entry name" value="Aspartate Aminotransferase, domain 1"/>
    <property type="match status" value="1"/>
</dbReference>
<comment type="pathway">
    <text evidence="5">Amino-acid biosynthesis; L-methionine biosynthesis via de novo pathway; L-homocysteine from L-cystathionine: step 1/1.</text>
</comment>
<dbReference type="AlphaFoldDB" id="A0A7W9ZFN5"/>
<dbReference type="Gene3D" id="3.40.640.10">
    <property type="entry name" value="Type I PLP-dependent aspartate aminotransferase-like (Major domain)"/>
    <property type="match status" value="1"/>
</dbReference>
<dbReference type="InterPro" id="IPR054542">
    <property type="entry name" value="Cys_met_metab_PP"/>
</dbReference>
<evidence type="ECO:0000256" key="4">
    <source>
        <dbReference type="ARBA" id="ARBA00023239"/>
    </source>
</evidence>
<gene>
    <name evidence="10" type="ORF">FHS48_002037</name>
</gene>
<sequence>MKRDTRIIHAGSHPERWNGAVNPPVWRASTIVSPSIAAQRDLNGPNRFANVTYGRHGTPTSKAFEEAVAELEGGSHCIAVGSGLAAITATLTGLLKTGDHLLMTDGCYGPTRYFCDKSLTRFGIETTYYDPRIGGDIASLIRPNTKVVFVESPSSGTFEIQDIPAIAAAAHAAGAVVVADNTWGLGTFMPFEHGVDVSLQAATKYIVGHSDAMLGTITVNNADLYATVRGSVALFGFSAGSEEVWLGLRGLRTVSVRLRQQFDSGLKVARWLESRPEVLKVWHPALPSHPDHALWQRDFTGGCSLFSFELPPMARERLEAMVDGYHLFRLGYSWGGFESLAVVTSDEYVRTATGKSGNPIVRLHVGLEDPDDLIADLEQGFARLKETP</sequence>
<dbReference type="NCBIfam" id="TIGR01324">
    <property type="entry name" value="cysta_beta_ly_B"/>
    <property type="match status" value="1"/>
</dbReference>
<keyword evidence="3 8" id="KW-0663">Pyridoxal phosphate</keyword>
<comment type="catalytic activity">
    <reaction evidence="6">
        <text>L,L-cystathionine + H2O = L-homocysteine + pyruvate + NH4(+)</text>
        <dbReference type="Rhea" id="RHEA:13965"/>
        <dbReference type="ChEBI" id="CHEBI:15361"/>
        <dbReference type="ChEBI" id="CHEBI:15377"/>
        <dbReference type="ChEBI" id="CHEBI:28938"/>
        <dbReference type="ChEBI" id="CHEBI:58161"/>
        <dbReference type="ChEBI" id="CHEBI:58199"/>
    </reaction>
</comment>
<evidence type="ECO:0000256" key="7">
    <source>
        <dbReference type="ARBA" id="ARBA00047625"/>
    </source>
</evidence>
<dbReference type="PANTHER" id="PTHR43500">
    <property type="entry name" value="CYSTATHIONINE BETA-LYASE-RELATED"/>
    <property type="match status" value="1"/>
</dbReference>
<dbReference type="GO" id="GO:0047804">
    <property type="term" value="F:cysteine-S-conjugate beta-lyase activity"/>
    <property type="evidence" value="ECO:0007669"/>
    <property type="project" value="UniProtKB-EC"/>
</dbReference>
<evidence type="ECO:0000256" key="6">
    <source>
        <dbReference type="ARBA" id="ARBA00047517"/>
    </source>
</evidence>
<evidence type="ECO:0000313" key="10">
    <source>
        <dbReference type="EMBL" id="MBB6210621.1"/>
    </source>
</evidence>
<keyword evidence="4 10" id="KW-0456">Lyase</keyword>
<dbReference type="RefSeq" id="WP_184263443.1">
    <property type="nucleotide sequence ID" value="NZ_JACIIX010000006.1"/>
</dbReference>
<reference evidence="10 11" key="1">
    <citation type="submission" date="2020-08" db="EMBL/GenBank/DDBJ databases">
        <title>Genomic Encyclopedia of Type Strains, Phase IV (KMG-IV): sequencing the most valuable type-strain genomes for metagenomic binning, comparative biology and taxonomic classification.</title>
        <authorList>
            <person name="Goeker M."/>
        </authorList>
    </citation>
    <scope>NUCLEOTIDE SEQUENCE [LARGE SCALE GENOMIC DNA]</scope>
    <source>
        <strain evidence="10 11">DSM 11590</strain>
    </source>
</reference>
<feature type="modified residue" description="N6-(pyridoxal phosphate)lysine" evidence="8">
    <location>
        <position position="204"/>
    </location>
</feature>
<dbReference type="GO" id="GO:0019450">
    <property type="term" value="P:L-cysteine catabolic process to pyruvate"/>
    <property type="evidence" value="ECO:0007669"/>
    <property type="project" value="TreeGrafter"/>
</dbReference>
<dbReference type="InterPro" id="IPR015422">
    <property type="entry name" value="PyrdxlP-dep_Trfase_small"/>
</dbReference>
<comment type="similarity">
    <text evidence="2 9">Belongs to the trans-sulfuration enzymes family.</text>
</comment>
<evidence type="ECO:0000256" key="2">
    <source>
        <dbReference type="ARBA" id="ARBA00009077"/>
    </source>
</evidence>
<evidence type="ECO:0000256" key="9">
    <source>
        <dbReference type="RuleBase" id="RU362118"/>
    </source>
</evidence>
<dbReference type="GO" id="GO:0019346">
    <property type="term" value="P:transsulfuration"/>
    <property type="evidence" value="ECO:0007669"/>
    <property type="project" value="InterPro"/>
</dbReference>
<dbReference type="InterPro" id="IPR000277">
    <property type="entry name" value="Cys/Met-Metab_PyrdxlP-dep_enz"/>
</dbReference>
<dbReference type="GO" id="GO:0030170">
    <property type="term" value="F:pyridoxal phosphate binding"/>
    <property type="evidence" value="ECO:0007669"/>
    <property type="project" value="InterPro"/>
</dbReference>
<dbReference type="Pfam" id="PF01053">
    <property type="entry name" value="Cys_Met_Meta_PP"/>
    <property type="match status" value="1"/>
</dbReference>
<keyword evidence="11" id="KW-1185">Reference proteome</keyword>
<dbReference type="EMBL" id="JACIIX010000006">
    <property type="protein sequence ID" value="MBB6210621.1"/>
    <property type="molecule type" value="Genomic_DNA"/>
</dbReference>
<organism evidence="10 11">
    <name type="scientific">Novispirillum itersonii</name>
    <name type="common">Aquaspirillum itersonii</name>
    <dbReference type="NCBI Taxonomy" id="189"/>
    <lineage>
        <taxon>Bacteria</taxon>
        <taxon>Pseudomonadati</taxon>
        <taxon>Pseudomonadota</taxon>
        <taxon>Alphaproteobacteria</taxon>
        <taxon>Rhodospirillales</taxon>
        <taxon>Novispirillaceae</taxon>
        <taxon>Novispirillum</taxon>
    </lineage>
</organism>
<evidence type="ECO:0000256" key="1">
    <source>
        <dbReference type="ARBA" id="ARBA00001933"/>
    </source>
</evidence>
<dbReference type="PROSITE" id="PS00868">
    <property type="entry name" value="CYS_MET_METAB_PP"/>
    <property type="match status" value="1"/>
</dbReference>
<protein>
    <submittedName>
        <fullName evidence="10">Cystathionine beta-lyase</fullName>
        <ecNumber evidence="10">4.4.1.8</ecNumber>
    </submittedName>
</protein>
<evidence type="ECO:0000256" key="8">
    <source>
        <dbReference type="PIRSR" id="PIRSR001434-2"/>
    </source>
</evidence>
<dbReference type="FunFam" id="3.40.640.10:FF:000046">
    <property type="entry name" value="Cystathionine gamma-lyase"/>
    <property type="match status" value="1"/>
</dbReference>
<dbReference type="Proteomes" id="UP000544872">
    <property type="component" value="Unassembled WGS sequence"/>
</dbReference>
<comment type="caution">
    <text evidence="10">The sequence shown here is derived from an EMBL/GenBank/DDBJ whole genome shotgun (WGS) entry which is preliminary data.</text>
</comment>
<dbReference type="SUPFAM" id="SSF53383">
    <property type="entry name" value="PLP-dependent transferases"/>
    <property type="match status" value="1"/>
</dbReference>
<name>A0A7W9ZFN5_NOVIT</name>
<evidence type="ECO:0000313" key="11">
    <source>
        <dbReference type="Proteomes" id="UP000544872"/>
    </source>
</evidence>
<dbReference type="InterPro" id="IPR006233">
    <property type="entry name" value="Cys_b_lyase_bac"/>
</dbReference>
<dbReference type="InterPro" id="IPR015424">
    <property type="entry name" value="PyrdxlP-dep_Trfase"/>
</dbReference>
<evidence type="ECO:0000256" key="5">
    <source>
        <dbReference type="ARBA" id="ARBA00046315"/>
    </source>
</evidence>
<comment type="cofactor">
    <cofactor evidence="1 9">
        <name>pyridoxal 5'-phosphate</name>
        <dbReference type="ChEBI" id="CHEBI:597326"/>
    </cofactor>
</comment>
<dbReference type="InterPro" id="IPR015421">
    <property type="entry name" value="PyrdxlP-dep_Trfase_major"/>
</dbReference>
<dbReference type="PANTHER" id="PTHR43500:SF1">
    <property type="entry name" value="CYSTATHIONINE BETA-LYASE-RELATED"/>
    <property type="match status" value="1"/>
</dbReference>
<accession>A0A7W9ZFN5</accession>
<dbReference type="EC" id="4.4.1.8" evidence="10"/>
<evidence type="ECO:0000256" key="3">
    <source>
        <dbReference type="ARBA" id="ARBA00022898"/>
    </source>
</evidence>